<keyword evidence="3" id="KW-1185">Reference proteome</keyword>
<dbReference type="EMBL" id="JAEPBG010000001">
    <property type="protein sequence ID" value="MBK4733817.1"/>
    <property type="molecule type" value="Genomic_DNA"/>
</dbReference>
<reference evidence="2" key="1">
    <citation type="submission" date="2021-01" db="EMBL/GenBank/DDBJ databases">
        <title>Genome sequence of strain Noviherbaspirillum sp. DKR-6.</title>
        <authorList>
            <person name="Chaudhary D.K."/>
        </authorList>
    </citation>
    <scope>NUCLEOTIDE SEQUENCE</scope>
    <source>
        <strain evidence="2">DKR-6</strain>
    </source>
</reference>
<feature type="domain" description="TadE-like" evidence="1">
    <location>
        <begin position="1"/>
        <end position="37"/>
    </location>
</feature>
<evidence type="ECO:0000313" key="2">
    <source>
        <dbReference type="EMBL" id="MBK4733817.1"/>
    </source>
</evidence>
<evidence type="ECO:0000259" key="1">
    <source>
        <dbReference type="Pfam" id="PF07811"/>
    </source>
</evidence>
<dbReference type="Pfam" id="PF07811">
    <property type="entry name" value="TadE"/>
    <property type="match status" value="1"/>
</dbReference>
<protein>
    <submittedName>
        <fullName evidence="2">Pilus assembly protein</fullName>
    </submittedName>
</protein>
<dbReference type="AlphaFoldDB" id="A0A934SVZ8"/>
<evidence type="ECO:0000313" key="3">
    <source>
        <dbReference type="Proteomes" id="UP000622890"/>
    </source>
</evidence>
<proteinExistence type="predicted"/>
<accession>A0A934SVZ8</accession>
<dbReference type="Proteomes" id="UP000622890">
    <property type="component" value="Unassembled WGS sequence"/>
</dbReference>
<sequence length="139" mass="14828">MAIIATVMLLITAGMIEFSRAFWYRNALDKATRDAARFMSMVASTDMKDATQLASAISTAKTIALTTANGANVQPALTTNNIDIKCDAAACSGTAPTYITVSIVNFSVRIGQLFPFFSHSGGTFGDIPLNPGTTMRYMN</sequence>
<comment type="caution">
    <text evidence="2">The sequence shown here is derived from an EMBL/GenBank/DDBJ whole genome shotgun (WGS) entry which is preliminary data.</text>
</comment>
<gene>
    <name evidence="2" type="ORF">JJB74_04240</name>
</gene>
<name>A0A934SVZ8_9BURK</name>
<dbReference type="InterPro" id="IPR012495">
    <property type="entry name" value="TadE-like_dom"/>
</dbReference>
<organism evidence="2 3">
    <name type="scientific">Noviherbaspirillum pedocola</name>
    <dbReference type="NCBI Taxonomy" id="2801341"/>
    <lineage>
        <taxon>Bacteria</taxon>
        <taxon>Pseudomonadati</taxon>
        <taxon>Pseudomonadota</taxon>
        <taxon>Betaproteobacteria</taxon>
        <taxon>Burkholderiales</taxon>
        <taxon>Oxalobacteraceae</taxon>
        <taxon>Noviherbaspirillum</taxon>
    </lineage>
</organism>